<feature type="non-terminal residue" evidence="2">
    <location>
        <position position="1"/>
    </location>
</feature>
<proteinExistence type="predicted"/>
<feature type="region of interest" description="Disordered" evidence="1">
    <location>
        <begin position="1"/>
        <end position="20"/>
    </location>
</feature>
<comment type="caution">
    <text evidence="2">The sequence shown here is derived from an EMBL/GenBank/DDBJ whole genome shotgun (WGS) entry which is preliminary data.</text>
</comment>
<name>A0A392TK78_9FABA</name>
<evidence type="ECO:0000313" key="3">
    <source>
        <dbReference type="Proteomes" id="UP000265520"/>
    </source>
</evidence>
<dbReference type="Proteomes" id="UP000265520">
    <property type="component" value="Unassembled WGS sequence"/>
</dbReference>
<protein>
    <submittedName>
        <fullName evidence="2">Uncharacterized protein</fullName>
    </submittedName>
</protein>
<accession>A0A392TK78</accession>
<dbReference type="EMBL" id="LXQA010583592">
    <property type="protein sequence ID" value="MCI60546.1"/>
    <property type="molecule type" value="Genomic_DNA"/>
</dbReference>
<sequence length="52" mass="5769">PITSFTSSHHHRITDSSTTTTSFRSAATNDDFAVELHLHDVALIGSSYCNYR</sequence>
<evidence type="ECO:0000256" key="1">
    <source>
        <dbReference type="SAM" id="MobiDB-lite"/>
    </source>
</evidence>
<reference evidence="2 3" key="1">
    <citation type="journal article" date="2018" name="Front. Plant Sci.">
        <title>Red Clover (Trifolium pratense) and Zigzag Clover (T. medium) - A Picture of Genomic Similarities and Differences.</title>
        <authorList>
            <person name="Dluhosova J."/>
            <person name="Istvanek J."/>
            <person name="Nedelnik J."/>
            <person name="Repkova J."/>
        </authorList>
    </citation>
    <scope>NUCLEOTIDE SEQUENCE [LARGE SCALE GENOMIC DNA]</scope>
    <source>
        <strain evidence="3">cv. 10/8</strain>
        <tissue evidence="2">Leaf</tissue>
    </source>
</reference>
<keyword evidence="3" id="KW-1185">Reference proteome</keyword>
<dbReference type="AlphaFoldDB" id="A0A392TK78"/>
<organism evidence="2 3">
    <name type="scientific">Trifolium medium</name>
    <dbReference type="NCBI Taxonomy" id="97028"/>
    <lineage>
        <taxon>Eukaryota</taxon>
        <taxon>Viridiplantae</taxon>
        <taxon>Streptophyta</taxon>
        <taxon>Embryophyta</taxon>
        <taxon>Tracheophyta</taxon>
        <taxon>Spermatophyta</taxon>
        <taxon>Magnoliopsida</taxon>
        <taxon>eudicotyledons</taxon>
        <taxon>Gunneridae</taxon>
        <taxon>Pentapetalae</taxon>
        <taxon>rosids</taxon>
        <taxon>fabids</taxon>
        <taxon>Fabales</taxon>
        <taxon>Fabaceae</taxon>
        <taxon>Papilionoideae</taxon>
        <taxon>50 kb inversion clade</taxon>
        <taxon>NPAAA clade</taxon>
        <taxon>Hologalegina</taxon>
        <taxon>IRL clade</taxon>
        <taxon>Trifolieae</taxon>
        <taxon>Trifolium</taxon>
    </lineage>
</organism>
<evidence type="ECO:0000313" key="2">
    <source>
        <dbReference type="EMBL" id="MCI60546.1"/>
    </source>
</evidence>